<name>A0A9D2A685_9BACE</name>
<evidence type="ECO:0000259" key="2">
    <source>
        <dbReference type="Pfam" id="PF02357"/>
    </source>
</evidence>
<dbReference type="Gene3D" id="3.30.70.940">
    <property type="entry name" value="NusG, N-terminal domain"/>
    <property type="match status" value="1"/>
</dbReference>
<dbReference type="SUPFAM" id="SSF82679">
    <property type="entry name" value="N-utilization substance G protein NusG, N-terminal domain"/>
    <property type="match status" value="1"/>
</dbReference>
<dbReference type="Pfam" id="PF02357">
    <property type="entry name" value="NusG"/>
    <property type="match status" value="1"/>
</dbReference>
<protein>
    <submittedName>
        <fullName evidence="3">UpxY family transcription antiterminator</fullName>
    </submittedName>
</protein>
<dbReference type="GO" id="GO:0006354">
    <property type="term" value="P:DNA-templated transcription elongation"/>
    <property type="evidence" value="ECO:0007669"/>
    <property type="project" value="InterPro"/>
</dbReference>
<accession>A0A9D2A685</accession>
<evidence type="ECO:0000256" key="1">
    <source>
        <dbReference type="ARBA" id="ARBA00023163"/>
    </source>
</evidence>
<gene>
    <name evidence="3" type="ORF">H9819_08060</name>
</gene>
<dbReference type="InterPro" id="IPR006645">
    <property type="entry name" value="NGN-like_dom"/>
</dbReference>
<dbReference type="InterPro" id="IPR036735">
    <property type="entry name" value="NGN_dom_sf"/>
</dbReference>
<dbReference type="Proteomes" id="UP000824023">
    <property type="component" value="Unassembled WGS sequence"/>
</dbReference>
<dbReference type="CDD" id="cd09895">
    <property type="entry name" value="NGN_SP_UpxY"/>
    <property type="match status" value="1"/>
</dbReference>
<evidence type="ECO:0000313" key="3">
    <source>
        <dbReference type="EMBL" id="HIZ02185.1"/>
    </source>
</evidence>
<comment type="caution">
    <text evidence="3">The sequence shown here is derived from an EMBL/GenBank/DDBJ whole genome shotgun (WGS) entry which is preliminary data.</text>
</comment>
<dbReference type="EMBL" id="DXCK01000111">
    <property type="protein sequence ID" value="HIZ02185.1"/>
    <property type="molecule type" value="Genomic_DNA"/>
</dbReference>
<keyword evidence="1" id="KW-0804">Transcription</keyword>
<dbReference type="NCBIfam" id="NF033644">
    <property type="entry name" value="antiterm_UpxY"/>
    <property type="match status" value="1"/>
</dbReference>
<organism evidence="3 4">
    <name type="scientific">Candidatus Bacteroides merdipullorum</name>
    <dbReference type="NCBI Taxonomy" id="2838474"/>
    <lineage>
        <taxon>Bacteria</taxon>
        <taxon>Pseudomonadati</taxon>
        <taxon>Bacteroidota</taxon>
        <taxon>Bacteroidia</taxon>
        <taxon>Bacteroidales</taxon>
        <taxon>Bacteroidaceae</taxon>
        <taxon>Bacteroides</taxon>
    </lineage>
</organism>
<dbReference type="AlphaFoldDB" id="A0A9D2A685"/>
<sequence>MSDAADEKLWFAMSAPYQNELRVQKILDRDSIESFIPMAYKVVVRHGKKRRAWLPAVSNLVFVHTTRAIIQETKKYIPFLQYLTRLDGGRNVPIIVPDVQMNQFITVCRSNEEKLVYLTGDELNRLGKGRRVRILGGTFDGVEGTFVRVKGCRNKRVVVQVQGLVAVVLAEVLPDLIEVID</sequence>
<feature type="domain" description="NusG-like N-terminal" evidence="2">
    <location>
        <begin position="9"/>
        <end position="104"/>
    </location>
</feature>
<evidence type="ECO:0000313" key="4">
    <source>
        <dbReference type="Proteomes" id="UP000824023"/>
    </source>
</evidence>
<reference evidence="3" key="1">
    <citation type="journal article" date="2021" name="PeerJ">
        <title>Extensive microbial diversity within the chicken gut microbiome revealed by metagenomics and culture.</title>
        <authorList>
            <person name="Gilroy R."/>
            <person name="Ravi A."/>
            <person name="Getino M."/>
            <person name="Pursley I."/>
            <person name="Horton D.L."/>
            <person name="Alikhan N.F."/>
            <person name="Baker D."/>
            <person name="Gharbi K."/>
            <person name="Hall N."/>
            <person name="Watson M."/>
            <person name="Adriaenssens E.M."/>
            <person name="Foster-Nyarko E."/>
            <person name="Jarju S."/>
            <person name="Secka A."/>
            <person name="Antonio M."/>
            <person name="Oren A."/>
            <person name="Chaudhuri R.R."/>
            <person name="La Ragione R."/>
            <person name="Hildebrand F."/>
            <person name="Pallen M.J."/>
        </authorList>
    </citation>
    <scope>NUCLEOTIDE SEQUENCE</scope>
    <source>
        <strain evidence="3">ChiHjej12B11-24981</strain>
    </source>
</reference>
<proteinExistence type="predicted"/>
<reference evidence="3" key="2">
    <citation type="submission" date="2021-04" db="EMBL/GenBank/DDBJ databases">
        <authorList>
            <person name="Gilroy R."/>
        </authorList>
    </citation>
    <scope>NUCLEOTIDE SEQUENCE</scope>
    <source>
        <strain evidence="3">ChiHjej12B11-24981</strain>
    </source>
</reference>